<organism evidence="10 11">
    <name type="scientific">Muricoccus vinaceus</name>
    <dbReference type="NCBI Taxonomy" id="424704"/>
    <lineage>
        <taxon>Bacteria</taxon>
        <taxon>Pseudomonadati</taxon>
        <taxon>Pseudomonadota</taxon>
        <taxon>Alphaproteobacteria</taxon>
        <taxon>Acetobacterales</taxon>
        <taxon>Roseomonadaceae</taxon>
        <taxon>Muricoccus</taxon>
    </lineage>
</organism>
<accession>A0ABV6J184</accession>
<dbReference type="EC" id="3.4.-.-" evidence="10"/>
<keyword evidence="6" id="KW-0961">Cell wall biogenesis/degradation</keyword>
<comment type="caution">
    <text evidence="10">The sequence shown here is derived from an EMBL/GenBank/DDBJ whole genome shotgun (WGS) entry which is preliminary data.</text>
</comment>
<evidence type="ECO:0000256" key="5">
    <source>
        <dbReference type="ARBA" id="ARBA00022984"/>
    </source>
</evidence>
<keyword evidence="4" id="KW-0133">Cell shape</keyword>
<dbReference type="InterPro" id="IPR018044">
    <property type="entry name" value="Peptidase_S11"/>
</dbReference>
<evidence type="ECO:0000259" key="9">
    <source>
        <dbReference type="Pfam" id="PF00768"/>
    </source>
</evidence>
<keyword evidence="11" id="KW-1185">Reference proteome</keyword>
<dbReference type="EMBL" id="JBHLVZ010000115">
    <property type="protein sequence ID" value="MFC0389641.1"/>
    <property type="molecule type" value="Genomic_DNA"/>
</dbReference>
<reference evidence="10 11" key="1">
    <citation type="submission" date="2024-09" db="EMBL/GenBank/DDBJ databases">
        <authorList>
            <person name="Sun Q."/>
            <person name="Mori K."/>
        </authorList>
    </citation>
    <scope>NUCLEOTIDE SEQUENCE [LARGE SCALE GENOMIC DNA]</scope>
    <source>
        <strain evidence="10 11">CCM 7468</strain>
    </source>
</reference>
<protein>
    <submittedName>
        <fullName evidence="10">D-alanyl-D-alanine carboxypeptidase family protein</fullName>
        <ecNumber evidence="10">3.4.-.-</ecNumber>
    </submittedName>
</protein>
<proteinExistence type="inferred from homology"/>
<dbReference type="InterPro" id="IPR012338">
    <property type="entry name" value="Beta-lactam/transpept-like"/>
</dbReference>
<dbReference type="InterPro" id="IPR001967">
    <property type="entry name" value="Peptidase_S11_N"/>
</dbReference>
<evidence type="ECO:0000256" key="3">
    <source>
        <dbReference type="ARBA" id="ARBA00022801"/>
    </source>
</evidence>
<evidence type="ECO:0000313" key="10">
    <source>
        <dbReference type="EMBL" id="MFC0389641.1"/>
    </source>
</evidence>
<dbReference type="PRINTS" id="PR00725">
    <property type="entry name" value="DADACBPTASE1"/>
</dbReference>
<dbReference type="PANTHER" id="PTHR35333">
    <property type="entry name" value="BETA-LACTAMASE"/>
    <property type="match status" value="1"/>
</dbReference>
<evidence type="ECO:0000256" key="4">
    <source>
        <dbReference type="ARBA" id="ARBA00022960"/>
    </source>
</evidence>
<gene>
    <name evidence="10" type="ORF">ACFFIC_29455</name>
</gene>
<keyword evidence="3 10" id="KW-0378">Hydrolase</keyword>
<evidence type="ECO:0000256" key="8">
    <source>
        <dbReference type="SAM" id="SignalP"/>
    </source>
</evidence>
<evidence type="ECO:0000256" key="7">
    <source>
        <dbReference type="RuleBase" id="RU004016"/>
    </source>
</evidence>
<dbReference type="Pfam" id="PF00768">
    <property type="entry name" value="Peptidase_S11"/>
    <property type="match status" value="1"/>
</dbReference>
<evidence type="ECO:0000256" key="6">
    <source>
        <dbReference type="ARBA" id="ARBA00023316"/>
    </source>
</evidence>
<keyword evidence="2 8" id="KW-0732">Signal</keyword>
<dbReference type="InterPro" id="IPR000871">
    <property type="entry name" value="Beta-lactam_class-A"/>
</dbReference>
<feature type="chain" id="PRO_5047184341" evidence="8">
    <location>
        <begin position="22"/>
        <end position="363"/>
    </location>
</feature>
<dbReference type="GO" id="GO:0004180">
    <property type="term" value="F:carboxypeptidase activity"/>
    <property type="evidence" value="ECO:0007669"/>
    <property type="project" value="UniProtKB-KW"/>
</dbReference>
<dbReference type="Proteomes" id="UP001589789">
    <property type="component" value="Unassembled WGS sequence"/>
</dbReference>
<feature type="signal peptide" evidence="8">
    <location>
        <begin position="1"/>
        <end position="21"/>
    </location>
</feature>
<name>A0ABV6J184_9PROT</name>
<dbReference type="SUPFAM" id="SSF56601">
    <property type="entry name" value="beta-lactamase/transpeptidase-like"/>
    <property type="match status" value="1"/>
</dbReference>
<evidence type="ECO:0000313" key="11">
    <source>
        <dbReference type="Proteomes" id="UP001589789"/>
    </source>
</evidence>
<keyword evidence="10" id="KW-0121">Carboxypeptidase</keyword>
<keyword evidence="10" id="KW-0645">Protease</keyword>
<comment type="similarity">
    <text evidence="1 7">Belongs to the peptidase S11 family.</text>
</comment>
<sequence length="363" mass="36822">MRAVARALSLLAAGLVAPAAAREVAPAPGAIGAGGRERPGWAGGPSAVVPQLSATTWTSFARTTAVPPPSAAADRAARVPAVASITTSPARPQALSGAVGRARAEIVIDLATGRVLHEADADIPARPASLAKLMTLELLFSAMEGGVIGEATLIPVSQRAAAMPPTRLGLAAGSSIPAREAAFCLAVHSCNDVAAAVAEHLAGSEDLFAAAMTDRAQRLGLRSTTFGNASGLPDPRNRSTARDLALLGAGIMARHPRMLQVLGTARWGYGEASFRNTSRLIGTHALIHGGKTGYVRESGYNMLAFAGAPDGRRVLAVVLGGATADERDARVSALVEAGIAAATRPVGAPRHAVLQAGHLSAAR</sequence>
<dbReference type="PANTHER" id="PTHR35333:SF4">
    <property type="entry name" value="SLR0121 PROTEIN"/>
    <property type="match status" value="1"/>
</dbReference>
<evidence type="ECO:0000256" key="1">
    <source>
        <dbReference type="ARBA" id="ARBA00007164"/>
    </source>
</evidence>
<keyword evidence="5" id="KW-0573">Peptidoglycan synthesis</keyword>
<evidence type="ECO:0000256" key="2">
    <source>
        <dbReference type="ARBA" id="ARBA00022729"/>
    </source>
</evidence>
<dbReference type="Gene3D" id="3.40.710.10">
    <property type="entry name" value="DD-peptidase/beta-lactamase superfamily"/>
    <property type="match status" value="1"/>
</dbReference>
<feature type="domain" description="Peptidase S11 D-alanyl-D-alanine carboxypeptidase A N-terminal" evidence="9">
    <location>
        <begin position="101"/>
        <end position="322"/>
    </location>
</feature>